<feature type="domain" description="A20-type" evidence="18">
    <location>
        <begin position="858"/>
        <end position="893"/>
    </location>
</feature>
<keyword evidence="13" id="KW-0788">Thiol protease</keyword>
<feature type="compositionally biased region" description="Basic residues" evidence="16">
    <location>
        <begin position="46"/>
        <end position="55"/>
    </location>
</feature>
<keyword evidence="11" id="KW-0833">Ubl conjugation pathway</keyword>
<feature type="region of interest" description="Disordered" evidence="16">
    <location>
        <begin position="734"/>
        <end position="794"/>
    </location>
</feature>
<dbReference type="InterPro" id="IPR002653">
    <property type="entry name" value="Znf_A20"/>
</dbReference>
<protein>
    <recommendedName>
        <fullName evidence="5">ubiquitinyl hydrolase 1</fullName>
        <ecNumber evidence="5">3.4.19.12</ecNumber>
    </recommendedName>
</protein>
<evidence type="ECO:0000256" key="1">
    <source>
        <dbReference type="ARBA" id="ARBA00000707"/>
    </source>
</evidence>
<dbReference type="PANTHER" id="PTHR13367:SF27">
    <property type="entry name" value="OTU DOMAIN-CONTAINING PROTEIN"/>
    <property type="match status" value="1"/>
</dbReference>
<keyword evidence="8" id="KW-0645">Protease</keyword>
<keyword evidence="10" id="KW-0863">Zinc-finger</keyword>
<dbReference type="EMBL" id="CP111014">
    <property type="protein sequence ID" value="WAQ98379.1"/>
    <property type="molecule type" value="Genomic_DNA"/>
</dbReference>
<comment type="subcellular location">
    <subcellularLocation>
        <location evidence="3">Cytoplasm</location>
    </subcellularLocation>
    <subcellularLocation>
        <location evidence="2">Nucleus</location>
    </subcellularLocation>
</comment>
<feature type="compositionally biased region" description="Basic and acidic residues" evidence="16">
    <location>
        <begin position="341"/>
        <end position="354"/>
    </location>
</feature>
<proteinExistence type="inferred from homology"/>
<evidence type="ECO:0000259" key="17">
    <source>
        <dbReference type="PROSITE" id="PS50802"/>
    </source>
</evidence>
<keyword evidence="14" id="KW-0862">Zinc</keyword>
<gene>
    <name evidence="19" type="ORF">MAR_022752</name>
</gene>
<evidence type="ECO:0000256" key="16">
    <source>
        <dbReference type="SAM" id="MobiDB-lite"/>
    </source>
</evidence>
<dbReference type="InterPro" id="IPR051346">
    <property type="entry name" value="OTU_Deubiquitinase"/>
</dbReference>
<accession>A0ABY7DLY8</accession>
<evidence type="ECO:0000256" key="5">
    <source>
        <dbReference type="ARBA" id="ARBA00012759"/>
    </source>
</evidence>
<comment type="similarity">
    <text evidence="4">Belongs to the peptidase C64 family.</text>
</comment>
<dbReference type="Pfam" id="PF01754">
    <property type="entry name" value="zf-A20"/>
    <property type="match status" value="1"/>
</dbReference>
<dbReference type="PROSITE" id="PS51036">
    <property type="entry name" value="ZF_A20"/>
    <property type="match status" value="2"/>
</dbReference>
<comment type="catalytic activity">
    <reaction evidence="1">
        <text>Thiol-dependent hydrolysis of ester, thioester, amide, peptide and isopeptide bonds formed by the C-terminal Gly of ubiquitin (a 76-residue protein attached to proteins as an intracellular targeting signal).</text>
        <dbReference type="EC" id="3.4.19.12"/>
    </reaction>
</comment>
<evidence type="ECO:0000256" key="11">
    <source>
        <dbReference type="ARBA" id="ARBA00022786"/>
    </source>
</evidence>
<feature type="domain" description="OTU" evidence="17">
    <location>
        <begin position="453"/>
        <end position="654"/>
    </location>
</feature>
<dbReference type="SMART" id="SM00259">
    <property type="entry name" value="ZnF_A20"/>
    <property type="match status" value="2"/>
</dbReference>
<feature type="compositionally biased region" description="Polar residues" evidence="16">
    <location>
        <begin position="932"/>
        <end position="973"/>
    </location>
</feature>
<reference evidence="19" key="1">
    <citation type="submission" date="2022-11" db="EMBL/GenBank/DDBJ databases">
        <title>Centuries of genome instability and evolution in soft-shell clam transmissible cancer (bioRxiv).</title>
        <authorList>
            <person name="Hart S.F.M."/>
            <person name="Yonemitsu M.A."/>
            <person name="Giersch R.M."/>
            <person name="Beal B.F."/>
            <person name="Arriagada G."/>
            <person name="Davis B.W."/>
            <person name="Ostrander E.A."/>
            <person name="Goff S.P."/>
            <person name="Metzger M.J."/>
        </authorList>
    </citation>
    <scope>NUCLEOTIDE SEQUENCE</scope>
    <source>
        <strain evidence="19">MELC-2E11</strain>
        <tissue evidence="19">Siphon/mantle</tissue>
    </source>
</reference>
<name>A0ABY7DLY8_MYAAR</name>
<feature type="region of interest" description="Disordered" evidence="16">
    <location>
        <begin position="895"/>
        <end position="979"/>
    </location>
</feature>
<dbReference type="SUPFAM" id="SSF46934">
    <property type="entry name" value="UBA-like"/>
    <property type="match status" value="1"/>
</dbReference>
<evidence type="ECO:0000256" key="13">
    <source>
        <dbReference type="ARBA" id="ARBA00022807"/>
    </source>
</evidence>
<feature type="region of interest" description="Disordered" evidence="16">
    <location>
        <begin position="321"/>
        <end position="364"/>
    </location>
</feature>
<dbReference type="Gene3D" id="1.20.5.4770">
    <property type="match status" value="2"/>
</dbReference>
<dbReference type="EC" id="3.4.19.12" evidence="5"/>
<dbReference type="PANTHER" id="PTHR13367">
    <property type="entry name" value="UBIQUITIN THIOESTERASE"/>
    <property type="match status" value="1"/>
</dbReference>
<dbReference type="CDD" id="cd22768">
    <property type="entry name" value="OTU_OTUD7"/>
    <property type="match status" value="1"/>
</dbReference>
<keyword evidence="20" id="KW-1185">Reference proteome</keyword>
<dbReference type="InterPro" id="IPR009060">
    <property type="entry name" value="UBA-like_sf"/>
</dbReference>
<dbReference type="InterPro" id="IPR003323">
    <property type="entry name" value="OTU_dom"/>
</dbReference>
<evidence type="ECO:0000256" key="9">
    <source>
        <dbReference type="ARBA" id="ARBA00022723"/>
    </source>
</evidence>
<feature type="domain" description="A20-type" evidence="18">
    <location>
        <begin position="1013"/>
        <end position="1048"/>
    </location>
</feature>
<evidence type="ECO:0000256" key="12">
    <source>
        <dbReference type="ARBA" id="ARBA00022801"/>
    </source>
</evidence>
<evidence type="ECO:0000256" key="3">
    <source>
        <dbReference type="ARBA" id="ARBA00004496"/>
    </source>
</evidence>
<evidence type="ECO:0000256" key="2">
    <source>
        <dbReference type="ARBA" id="ARBA00004123"/>
    </source>
</evidence>
<evidence type="ECO:0000256" key="14">
    <source>
        <dbReference type="ARBA" id="ARBA00022833"/>
    </source>
</evidence>
<dbReference type="PROSITE" id="PS50802">
    <property type="entry name" value="OTU"/>
    <property type="match status" value="1"/>
</dbReference>
<evidence type="ECO:0000313" key="20">
    <source>
        <dbReference type="Proteomes" id="UP001164746"/>
    </source>
</evidence>
<dbReference type="Proteomes" id="UP001164746">
    <property type="component" value="Chromosome 3"/>
</dbReference>
<evidence type="ECO:0000256" key="15">
    <source>
        <dbReference type="ARBA" id="ARBA00023242"/>
    </source>
</evidence>
<evidence type="ECO:0000256" key="7">
    <source>
        <dbReference type="ARBA" id="ARBA00022553"/>
    </source>
</evidence>
<evidence type="ECO:0000256" key="8">
    <source>
        <dbReference type="ARBA" id="ARBA00022670"/>
    </source>
</evidence>
<keyword evidence="9" id="KW-0479">Metal-binding</keyword>
<sequence length="1070" mass="120370">MRLMVKLPFKGKNFKNKDRDSESKPSSSSKERVKRYREKLKSDPKLKKKFEKLKQKKKAENELYRQKVKELRKNNIKYDAEIKAKARLRQKKHRKAAALKTEAAGNAKQAMSSFQQLEAIERLIKYTGLNKAKARDYLERSNWNVETAHTMYKKTKSSGGYQPGGAVPSAGIQYQPHGITPRHPIPVATTVRLPAQQAMYPRPTSYRISDGLGTAMSGMGPAAGDIYPAFLPQQHVPKFPVERPRPVVERQAAQAGSASIRPPPAIYQAPVRPSSQPQGHTQIDPLPKSQSYPVPMRPNSGNLGRSDNTHVVKAGFVVGSQEGLQAPGESGSRGPSPTQGELHRESKQQDERLSPPKMPSGNCSPKILKRGISKISENSFLVDQERKNVLHDISEDCHDHMYVQTFTLPDISGYNDDLREFLEKDLIEISTLVSLEQAGRLNWWAELGVCQRMWPMATSGDGNCLLHAASLAMWGIHDRQLMLRKALYDTLTKKFYSNALYRRWRLQQTQTNKQAGLIFSESEWKAEWDNVLRLASTTPRALPGVIPRNNSCCDSLITSSSSSSDKTLDKDADSDSPVVYESLEEFHVFVLAHVIQRPIIVVADTILRDASGEAMAPIPFGGIYLPLECEATQCHRSPLLLTYDAAHFSALVPMDNIQGEEDRSSLPVAIPVVSSELKILPLHFAIDPGSFYNWEKNDGQFMMPDEQKINLLKKYMDVEKLPICGSYGENNSDKYSSGSYDSDDDRGKKKDKKGNSVSKQFGSFGKSVGKKLKNLGKGNKEEKKGSLRNSSSQNSRIPLTISALADNEQQSIWCCKLALKRSETHQKMVDNYLYDAEERYKADVAANRIKPRDGGPVVPHRVQCITSGCNLYGSADTSYLCSKCYADQKKLQIDHEKEKHGRSRDKHHDTMDGTKIGKSKFYDMNNDKNERNYNNGRDSQNLNQKPLADLNSQGKGQNSSMAQQKQRPQTRTPSPDYDNVVYPKLPPHQQVEKVPIKPVVSRPVSSNVVSSTVPGGRKCRNTSCTFFGNEKYDNYCSSCYKEMQKDLIRFFVSCQFFYDFSFEYNMSIKK</sequence>
<keyword evidence="12" id="KW-0378">Hydrolase</keyword>
<evidence type="ECO:0000259" key="18">
    <source>
        <dbReference type="PROSITE" id="PS51036"/>
    </source>
</evidence>
<keyword evidence="15" id="KW-0539">Nucleus</keyword>
<keyword evidence="6" id="KW-0963">Cytoplasm</keyword>
<dbReference type="Pfam" id="PF14555">
    <property type="entry name" value="UBA_4"/>
    <property type="match status" value="1"/>
</dbReference>
<dbReference type="Pfam" id="PF02338">
    <property type="entry name" value="OTU"/>
    <property type="match status" value="1"/>
</dbReference>
<organism evidence="19 20">
    <name type="scientific">Mya arenaria</name>
    <name type="common">Soft-shell clam</name>
    <dbReference type="NCBI Taxonomy" id="6604"/>
    <lineage>
        <taxon>Eukaryota</taxon>
        <taxon>Metazoa</taxon>
        <taxon>Spiralia</taxon>
        <taxon>Lophotrochozoa</taxon>
        <taxon>Mollusca</taxon>
        <taxon>Bivalvia</taxon>
        <taxon>Autobranchia</taxon>
        <taxon>Heteroconchia</taxon>
        <taxon>Euheterodonta</taxon>
        <taxon>Imparidentia</taxon>
        <taxon>Neoheterodontei</taxon>
        <taxon>Myida</taxon>
        <taxon>Myoidea</taxon>
        <taxon>Myidae</taxon>
        <taxon>Mya</taxon>
    </lineage>
</organism>
<evidence type="ECO:0000313" key="19">
    <source>
        <dbReference type="EMBL" id="WAQ98379.1"/>
    </source>
</evidence>
<feature type="region of interest" description="Disordered" evidence="16">
    <location>
        <begin position="1"/>
        <end position="55"/>
    </location>
</feature>
<evidence type="ECO:0000256" key="6">
    <source>
        <dbReference type="ARBA" id="ARBA00022490"/>
    </source>
</evidence>
<dbReference type="Gene3D" id="1.10.8.10">
    <property type="entry name" value="DNA helicase RuvA subunit, C-terminal domain"/>
    <property type="match status" value="1"/>
</dbReference>
<feature type="region of interest" description="Disordered" evidence="16">
    <location>
        <begin position="249"/>
        <end position="307"/>
    </location>
</feature>
<keyword evidence="7" id="KW-0597">Phosphoprotein</keyword>
<evidence type="ECO:0000256" key="4">
    <source>
        <dbReference type="ARBA" id="ARBA00005865"/>
    </source>
</evidence>
<evidence type="ECO:0000256" key="10">
    <source>
        <dbReference type="ARBA" id="ARBA00022771"/>
    </source>
</evidence>